<reference evidence="1 2" key="1">
    <citation type="submission" date="2018-11" db="EMBL/GenBank/DDBJ databases">
        <title>Genomic Encyclopedia of Type Strains, Phase IV (KMG-IV): sequencing the most valuable type-strain genomes for metagenomic binning, comparative biology and taxonomic classification.</title>
        <authorList>
            <person name="Goeker M."/>
        </authorList>
    </citation>
    <scope>NUCLEOTIDE SEQUENCE [LARGE SCALE GENOMIC DNA]</scope>
    <source>
        <strain evidence="1 2">DSM 27238</strain>
    </source>
</reference>
<dbReference type="Proteomes" id="UP000281691">
    <property type="component" value="Unassembled WGS sequence"/>
</dbReference>
<comment type="caution">
    <text evidence="1">The sequence shown here is derived from an EMBL/GenBank/DDBJ whole genome shotgun (WGS) entry which is preliminary data.</text>
</comment>
<dbReference type="AlphaFoldDB" id="A0A3N4VXB9"/>
<gene>
    <name evidence="1" type="ORF">EDC46_0270</name>
</gene>
<evidence type="ECO:0000313" key="2">
    <source>
        <dbReference type="Proteomes" id="UP000281691"/>
    </source>
</evidence>
<dbReference type="OrthoDB" id="8981089at2"/>
<name>A0A3N4VXB9_9PAST</name>
<keyword evidence="2" id="KW-1185">Reference proteome</keyword>
<dbReference type="InterPro" id="IPR029044">
    <property type="entry name" value="Nucleotide-diphossugar_trans"/>
</dbReference>
<proteinExistence type="predicted"/>
<dbReference type="RefSeq" id="WP_124210462.1">
    <property type="nucleotide sequence ID" value="NZ_CP016615.1"/>
</dbReference>
<sequence>MSKIILTALDDNDTFWFDHLVPFLLSLRKTDYSGEIGIISYGLSSIKEQLLIENGCLVFQAPRKYERIYIDRQWAAAEIAKKYDYVALYDTDIWFPHSQLSLFDEISDYQKLYCAYDVAYGDFIEKPAYNGQQIRALMQNFLHQHKKVWQVGVVAGHQQAWQAYQQYIENALLRSDLFSQEYGIDSLLMCLYSMEYDGVAVLPEYYNCTPAGGNLRYSNLSASGELLENSVFTVNNQPVQGLHITGPFRLWDRNFYEYSYHNGLDYFSQGKNYCLKKSPQQALDFSSLIHFCHQYLPQNRALVLKQILSDDAVHCSLDGTDLILTAGANTQILLCNTQSQEIELKFAILGRIDKSIPKGRFIAHNNKSPTIWTLNKWQTVYLKPNEEIVLASYDIDTNAGINWRLHNIKLVER</sequence>
<dbReference type="SUPFAM" id="SSF53448">
    <property type="entry name" value="Nucleotide-diphospho-sugar transferases"/>
    <property type="match status" value="1"/>
</dbReference>
<protein>
    <submittedName>
        <fullName evidence="1">Uncharacterized protein</fullName>
    </submittedName>
</protein>
<dbReference type="EMBL" id="RKQP01000001">
    <property type="protein sequence ID" value="RPE85885.1"/>
    <property type="molecule type" value="Genomic_DNA"/>
</dbReference>
<accession>A0A3N4VXB9</accession>
<organism evidence="1 2">
    <name type="scientific">Vespertiliibacter pulmonis</name>
    <dbReference type="NCBI Taxonomy" id="1443036"/>
    <lineage>
        <taxon>Bacteria</taxon>
        <taxon>Pseudomonadati</taxon>
        <taxon>Pseudomonadota</taxon>
        <taxon>Gammaproteobacteria</taxon>
        <taxon>Pasteurellales</taxon>
        <taxon>Pasteurellaceae</taxon>
        <taxon>Vespertiliibacter</taxon>
    </lineage>
</organism>
<evidence type="ECO:0000313" key="1">
    <source>
        <dbReference type="EMBL" id="RPE85885.1"/>
    </source>
</evidence>